<dbReference type="Proteomes" id="UP000460412">
    <property type="component" value="Unassembled WGS sequence"/>
</dbReference>
<sequence>MAKILVVEDDELTNETVSEYFRDMEHTVVSVFDGETAVESFNTDKIDLVILDIMLPKMSGLNVLKQIRKSSSIPVIILTAMDDTDTQIMSFDGLADDYVIKPFSIVLLGKRVTALLRRVGKTEPEKIWQQGDVMVDFSGFSAKKAGISVDISPKEVLLLKMLVEHPGVVLTREQILNYIWGIDIPLNDRTIDTYVGRLRKKLDLDCIQTIKGVGYKFEVKR</sequence>
<evidence type="ECO:0000256" key="1">
    <source>
        <dbReference type="ARBA" id="ARBA00018672"/>
    </source>
</evidence>
<feature type="modified residue" description="4-aspartylphosphate" evidence="8">
    <location>
        <position position="52"/>
    </location>
</feature>
<dbReference type="InterPro" id="IPR001789">
    <property type="entry name" value="Sig_transdc_resp-reg_receiver"/>
</dbReference>
<evidence type="ECO:0000256" key="9">
    <source>
        <dbReference type="PROSITE-ProRule" id="PRU01091"/>
    </source>
</evidence>
<evidence type="ECO:0000256" key="7">
    <source>
        <dbReference type="ARBA" id="ARBA00024867"/>
    </source>
</evidence>
<evidence type="ECO:0000259" key="10">
    <source>
        <dbReference type="PROSITE" id="PS50110"/>
    </source>
</evidence>
<feature type="DNA-binding region" description="OmpR/PhoB-type" evidence="9">
    <location>
        <begin position="125"/>
        <end position="219"/>
    </location>
</feature>
<gene>
    <name evidence="12" type="ORF">GN277_17395</name>
</gene>
<protein>
    <recommendedName>
        <fullName evidence="1">Stage 0 sporulation protein A homolog</fullName>
    </recommendedName>
</protein>
<comment type="caution">
    <text evidence="12">The sequence shown here is derived from an EMBL/GenBank/DDBJ whole genome shotgun (WGS) entry which is preliminary data.</text>
</comment>
<keyword evidence="6" id="KW-0804">Transcription</keyword>
<dbReference type="Gene3D" id="3.40.50.2300">
    <property type="match status" value="1"/>
</dbReference>
<feature type="domain" description="OmpR/PhoB-type" evidence="11">
    <location>
        <begin position="125"/>
        <end position="219"/>
    </location>
</feature>
<feature type="domain" description="Response regulatory" evidence="10">
    <location>
        <begin position="3"/>
        <end position="116"/>
    </location>
</feature>
<keyword evidence="4" id="KW-0805">Transcription regulation</keyword>
<dbReference type="SUPFAM" id="SSF46894">
    <property type="entry name" value="C-terminal effector domain of the bipartite response regulators"/>
    <property type="match status" value="1"/>
</dbReference>
<dbReference type="InterPro" id="IPR016032">
    <property type="entry name" value="Sig_transdc_resp-reg_C-effctor"/>
</dbReference>
<keyword evidence="2 8" id="KW-0597">Phosphoprotein</keyword>
<dbReference type="Pfam" id="PF00486">
    <property type="entry name" value="Trans_reg_C"/>
    <property type="match status" value="1"/>
</dbReference>
<dbReference type="FunFam" id="3.40.50.2300:FF:000001">
    <property type="entry name" value="DNA-binding response regulator PhoB"/>
    <property type="match status" value="1"/>
</dbReference>
<keyword evidence="13" id="KW-1185">Reference proteome</keyword>
<evidence type="ECO:0000313" key="12">
    <source>
        <dbReference type="EMBL" id="MXP77087.1"/>
    </source>
</evidence>
<dbReference type="CDD" id="cd00383">
    <property type="entry name" value="trans_reg_C"/>
    <property type="match status" value="1"/>
</dbReference>
<dbReference type="SMART" id="SM00862">
    <property type="entry name" value="Trans_reg_C"/>
    <property type="match status" value="1"/>
</dbReference>
<evidence type="ECO:0000256" key="8">
    <source>
        <dbReference type="PROSITE-ProRule" id="PRU00169"/>
    </source>
</evidence>
<evidence type="ECO:0000256" key="2">
    <source>
        <dbReference type="ARBA" id="ARBA00022553"/>
    </source>
</evidence>
<dbReference type="GO" id="GO:0032993">
    <property type="term" value="C:protein-DNA complex"/>
    <property type="evidence" value="ECO:0007669"/>
    <property type="project" value="TreeGrafter"/>
</dbReference>
<dbReference type="AlphaFoldDB" id="A0A7X3MIX0"/>
<dbReference type="PROSITE" id="PS50110">
    <property type="entry name" value="RESPONSE_REGULATORY"/>
    <property type="match status" value="1"/>
</dbReference>
<evidence type="ECO:0000256" key="6">
    <source>
        <dbReference type="ARBA" id="ARBA00023163"/>
    </source>
</evidence>
<dbReference type="PANTHER" id="PTHR48111:SF21">
    <property type="entry name" value="DNA-BINDING DUAL MASTER TRANSCRIPTIONAL REGULATOR RPAA"/>
    <property type="match status" value="1"/>
</dbReference>
<dbReference type="Pfam" id="PF00072">
    <property type="entry name" value="Response_reg"/>
    <property type="match status" value="1"/>
</dbReference>
<dbReference type="Gene3D" id="1.10.10.10">
    <property type="entry name" value="Winged helix-like DNA-binding domain superfamily/Winged helix DNA-binding domain"/>
    <property type="match status" value="1"/>
</dbReference>
<dbReference type="GO" id="GO:0000976">
    <property type="term" value="F:transcription cis-regulatory region binding"/>
    <property type="evidence" value="ECO:0007669"/>
    <property type="project" value="TreeGrafter"/>
</dbReference>
<accession>A0A7X3MIX0</accession>
<dbReference type="InterPro" id="IPR036388">
    <property type="entry name" value="WH-like_DNA-bd_sf"/>
</dbReference>
<evidence type="ECO:0000259" key="11">
    <source>
        <dbReference type="PROSITE" id="PS51755"/>
    </source>
</evidence>
<dbReference type="SUPFAM" id="SSF52172">
    <property type="entry name" value="CheY-like"/>
    <property type="match status" value="1"/>
</dbReference>
<dbReference type="PANTHER" id="PTHR48111">
    <property type="entry name" value="REGULATOR OF RPOS"/>
    <property type="match status" value="1"/>
</dbReference>
<dbReference type="GO" id="GO:0006355">
    <property type="term" value="P:regulation of DNA-templated transcription"/>
    <property type="evidence" value="ECO:0007669"/>
    <property type="project" value="InterPro"/>
</dbReference>
<evidence type="ECO:0000313" key="13">
    <source>
        <dbReference type="Proteomes" id="UP000460412"/>
    </source>
</evidence>
<name>A0A7X3MIX0_9FIRM</name>
<dbReference type="EMBL" id="WUQX01000001">
    <property type="protein sequence ID" value="MXP77087.1"/>
    <property type="molecule type" value="Genomic_DNA"/>
</dbReference>
<organism evidence="12 13">
    <name type="scientific">Sporofaciens musculi</name>
    <dbReference type="NCBI Taxonomy" id="2681861"/>
    <lineage>
        <taxon>Bacteria</taxon>
        <taxon>Bacillati</taxon>
        <taxon>Bacillota</taxon>
        <taxon>Clostridia</taxon>
        <taxon>Lachnospirales</taxon>
        <taxon>Lachnospiraceae</taxon>
        <taxon>Sporofaciens</taxon>
    </lineage>
</organism>
<keyword evidence="5 9" id="KW-0238">DNA-binding</keyword>
<proteinExistence type="predicted"/>
<dbReference type="RefSeq" id="WP_159752157.1">
    <property type="nucleotide sequence ID" value="NZ_WUQX01000001.1"/>
</dbReference>
<dbReference type="GO" id="GO:0005829">
    <property type="term" value="C:cytosol"/>
    <property type="evidence" value="ECO:0007669"/>
    <property type="project" value="TreeGrafter"/>
</dbReference>
<comment type="function">
    <text evidence="7">May play the central regulatory role in sporulation. It may be an element of the effector pathway responsible for the activation of sporulation genes in response to nutritional stress. Spo0A may act in concert with spo0H (a sigma factor) to control the expression of some genes that are critical to the sporulation process.</text>
</comment>
<evidence type="ECO:0000256" key="3">
    <source>
        <dbReference type="ARBA" id="ARBA00023012"/>
    </source>
</evidence>
<keyword evidence="3" id="KW-0902">Two-component regulatory system</keyword>
<dbReference type="InterPro" id="IPR039420">
    <property type="entry name" value="WalR-like"/>
</dbReference>
<dbReference type="CDD" id="cd17574">
    <property type="entry name" value="REC_OmpR"/>
    <property type="match status" value="1"/>
</dbReference>
<dbReference type="InterPro" id="IPR001867">
    <property type="entry name" value="OmpR/PhoB-type_DNA-bd"/>
</dbReference>
<dbReference type="GO" id="GO:0000156">
    <property type="term" value="F:phosphorelay response regulator activity"/>
    <property type="evidence" value="ECO:0007669"/>
    <property type="project" value="TreeGrafter"/>
</dbReference>
<dbReference type="SMART" id="SM00448">
    <property type="entry name" value="REC"/>
    <property type="match status" value="1"/>
</dbReference>
<evidence type="ECO:0000256" key="5">
    <source>
        <dbReference type="ARBA" id="ARBA00023125"/>
    </source>
</evidence>
<dbReference type="InterPro" id="IPR011006">
    <property type="entry name" value="CheY-like_superfamily"/>
</dbReference>
<dbReference type="PROSITE" id="PS51755">
    <property type="entry name" value="OMPR_PHOB"/>
    <property type="match status" value="1"/>
</dbReference>
<reference evidence="12 13" key="1">
    <citation type="submission" date="2019-12" db="EMBL/GenBank/DDBJ databases">
        <title>Sporaefaciens musculi gen. nov., sp. nov., a novel bacterium isolated from the caecum of an obese mouse.</title>
        <authorList>
            <person name="Rasmussen T.S."/>
            <person name="Streidl T."/>
            <person name="Hitch T.C.A."/>
            <person name="Wortmann E."/>
            <person name="Deptula P."/>
            <person name="Hansen M."/>
            <person name="Nielsen D.S."/>
            <person name="Clavel T."/>
            <person name="Vogensen F.K."/>
        </authorList>
    </citation>
    <scope>NUCLEOTIDE SEQUENCE [LARGE SCALE GENOMIC DNA]</scope>
    <source>
        <strain evidence="12 13">WCA-9-b2</strain>
    </source>
</reference>
<evidence type="ECO:0000256" key="4">
    <source>
        <dbReference type="ARBA" id="ARBA00023015"/>
    </source>
</evidence>